<dbReference type="PANTHER" id="PTHR38103">
    <property type="entry name" value="RECOMBINATION-ASSOCIATED PROTEIN RDGC"/>
    <property type="match status" value="1"/>
</dbReference>
<evidence type="ECO:0000256" key="7">
    <source>
        <dbReference type="SAM" id="Coils"/>
    </source>
</evidence>
<evidence type="ECO:0000256" key="6">
    <source>
        <dbReference type="HAMAP-Rule" id="MF_00194"/>
    </source>
</evidence>
<dbReference type="NCBIfam" id="NF001464">
    <property type="entry name" value="PRK00321.1-5"/>
    <property type="match status" value="1"/>
</dbReference>
<name>K4KI17_SIMAS</name>
<proteinExistence type="inferred from homology"/>
<keyword evidence="4 6" id="KW-0963">Cytoplasm</keyword>
<dbReference type="Proteomes" id="UP000000466">
    <property type="component" value="Chromosome"/>
</dbReference>
<dbReference type="eggNOG" id="COG2974">
    <property type="taxonomic scope" value="Bacteria"/>
</dbReference>
<evidence type="ECO:0000256" key="4">
    <source>
        <dbReference type="ARBA" id="ARBA00022490"/>
    </source>
</evidence>
<gene>
    <name evidence="6 8" type="primary">rdgC</name>
    <name evidence="8" type="ordered locus">M5M_01970</name>
</gene>
<evidence type="ECO:0000256" key="2">
    <source>
        <dbReference type="ARBA" id="ARBA00008657"/>
    </source>
</evidence>
<dbReference type="EMBL" id="CP003746">
    <property type="protein sequence ID" value="AFU97613.1"/>
    <property type="molecule type" value="Genomic_DNA"/>
</dbReference>
<dbReference type="HOGENOM" id="CLU_052038_1_1_6"/>
<reference evidence="8 9" key="1">
    <citation type="journal article" date="2013" name="Genome Announc.">
        <title>Complete genome sequence of Simiduia agarivorans SA1(T), a marine bacterium able to degrade a variety of polysaccharides.</title>
        <authorList>
            <person name="Lin S.Y."/>
            <person name="Shieh W.Y."/>
            <person name="Chen J.S."/>
            <person name="Tang S.L."/>
        </authorList>
    </citation>
    <scope>NUCLEOTIDE SEQUENCE [LARGE SCALE GENOMIC DNA]</scope>
    <source>
        <strain evidence="9">DSM 21679 / JCM 13881 / BCRC 17597 / SA1</strain>
    </source>
</reference>
<comment type="similarity">
    <text evidence="2 6">Belongs to the RdgC family.</text>
</comment>
<dbReference type="RefSeq" id="WP_015045786.1">
    <property type="nucleotide sequence ID" value="NC_018868.3"/>
</dbReference>
<comment type="function">
    <text evidence="6">May be involved in recombination.</text>
</comment>
<evidence type="ECO:0000313" key="8">
    <source>
        <dbReference type="EMBL" id="AFU97613.1"/>
    </source>
</evidence>
<dbReference type="GO" id="GO:0006310">
    <property type="term" value="P:DNA recombination"/>
    <property type="evidence" value="ECO:0007669"/>
    <property type="project" value="UniProtKB-UniRule"/>
</dbReference>
<evidence type="ECO:0000256" key="3">
    <source>
        <dbReference type="ARBA" id="ARBA00022296"/>
    </source>
</evidence>
<dbReference type="InterPro" id="IPR007476">
    <property type="entry name" value="RdgC"/>
</dbReference>
<comment type="subcellular location">
    <subcellularLocation>
        <location evidence="1 6">Cytoplasm</location>
        <location evidence="1 6">Nucleoid</location>
    </subcellularLocation>
</comment>
<keyword evidence="5 6" id="KW-0233">DNA recombination</keyword>
<evidence type="ECO:0000256" key="1">
    <source>
        <dbReference type="ARBA" id="ARBA00004453"/>
    </source>
</evidence>
<dbReference type="GO" id="GO:0003690">
    <property type="term" value="F:double-stranded DNA binding"/>
    <property type="evidence" value="ECO:0007669"/>
    <property type="project" value="TreeGrafter"/>
</dbReference>
<feature type="coiled-coil region" evidence="7">
    <location>
        <begin position="82"/>
        <end position="109"/>
    </location>
</feature>
<dbReference type="GO" id="GO:0000018">
    <property type="term" value="P:regulation of DNA recombination"/>
    <property type="evidence" value="ECO:0007669"/>
    <property type="project" value="TreeGrafter"/>
</dbReference>
<protein>
    <recommendedName>
        <fullName evidence="3 6">Recombination-associated protein RdgC</fullName>
    </recommendedName>
</protein>
<dbReference type="AlphaFoldDB" id="K4KI17"/>
<organism evidence="8 9">
    <name type="scientific">Simiduia agarivorans (strain DSM 21679 / JCM 13881 / BCRC 17597 / SA1)</name>
    <dbReference type="NCBI Taxonomy" id="1117647"/>
    <lineage>
        <taxon>Bacteria</taxon>
        <taxon>Pseudomonadati</taxon>
        <taxon>Pseudomonadota</taxon>
        <taxon>Gammaproteobacteria</taxon>
        <taxon>Cellvibrionales</taxon>
        <taxon>Cellvibrionaceae</taxon>
        <taxon>Simiduia</taxon>
    </lineage>
</organism>
<accession>K4KI17</accession>
<evidence type="ECO:0000313" key="9">
    <source>
        <dbReference type="Proteomes" id="UP000000466"/>
    </source>
</evidence>
<dbReference type="KEGG" id="saga:M5M_01970"/>
<dbReference type="OrthoDB" id="5290530at2"/>
<dbReference type="HAMAP" id="MF_00194">
    <property type="entry name" value="RdgC"/>
    <property type="match status" value="1"/>
</dbReference>
<dbReference type="Pfam" id="PF04381">
    <property type="entry name" value="RdgC"/>
    <property type="match status" value="1"/>
</dbReference>
<keyword evidence="9" id="KW-1185">Reference proteome</keyword>
<dbReference type="GO" id="GO:0005737">
    <property type="term" value="C:cytoplasm"/>
    <property type="evidence" value="ECO:0007669"/>
    <property type="project" value="UniProtKB-UniRule"/>
</dbReference>
<keyword evidence="7" id="KW-0175">Coiled coil</keyword>
<sequence>MWFKNLQVYRLGDGHSIDLSTLAEQLEQDRFAPCSQQAQFSLGWASPYGKHHPGLAHLGQNAALISLRREDKVLPAAVIREMVEEKAAAIEAEEQRRVYRKEKEQFKEEILFECLPRALRKSRRTQAIIDLEAGLIIVDAASPNRAEELTSTLRQSLGSLPLTPVQYNYSPATVMTQWVNGEPLPEEWKLGQECELREPGEEGAILRCRRHDLLCDEIQSHLAAGKQVAQLALNWREQLQFLLTQEGTIKRLSLGDDLKQEARDSAEDPLSQLDAEFSLLLLSLRQLLPEMASALGDLKQNAV</sequence>
<evidence type="ECO:0000256" key="5">
    <source>
        <dbReference type="ARBA" id="ARBA00023172"/>
    </source>
</evidence>
<dbReference type="GO" id="GO:0043590">
    <property type="term" value="C:bacterial nucleoid"/>
    <property type="evidence" value="ECO:0007669"/>
    <property type="project" value="TreeGrafter"/>
</dbReference>
<dbReference type="PANTHER" id="PTHR38103:SF1">
    <property type="entry name" value="RECOMBINATION-ASSOCIATED PROTEIN RDGC"/>
    <property type="match status" value="1"/>
</dbReference>
<dbReference type="STRING" id="1117647.M5M_01970"/>